<dbReference type="SUPFAM" id="SSF109998">
    <property type="entry name" value="Triger factor/SurA peptide-binding domain-like"/>
    <property type="match status" value="1"/>
</dbReference>
<dbReference type="PANTHER" id="PTHR47245:SF2">
    <property type="entry name" value="PEPTIDYL-PROLYL CIS-TRANS ISOMERASE HP_0175-RELATED"/>
    <property type="match status" value="1"/>
</dbReference>
<protein>
    <recommendedName>
        <fullName evidence="3">PpiC domain-containing protein</fullName>
    </recommendedName>
</protein>
<evidence type="ECO:0000256" key="1">
    <source>
        <dbReference type="PROSITE-ProRule" id="PRU00278"/>
    </source>
</evidence>
<feature type="region of interest" description="Disordered" evidence="2">
    <location>
        <begin position="292"/>
        <end position="314"/>
    </location>
</feature>
<evidence type="ECO:0000259" key="3">
    <source>
        <dbReference type="PROSITE" id="PS50198"/>
    </source>
</evidence>
<name>A0ABP9QGP4_9PSEU</name>
<dbReference type="Gene3D" id="3.10.50.40">
    <property type="match status" value="1"/>
</dbReference>
<dbReference type="InterPro" id="IPR027304">
    <property type="entry name" value="Trigger_fact/SurA_dom_sf"/>
</dbReference>
<evidence type="ECO:0000313" key="4">
    <source>
        <dbReference type="EMBL" id="GAA5161635.1"/>
    </source>
</evidence>
<reference evidence="5" key="1">
    <citation type="journal article" date="2019" name="Int. J. Syst. Evol. Microbiol.">
        <title>The Global Catalogue of Microorganisms (GCM) 10K type strain sequencing project: providing services to taxonomists for standard genome sequencing and annotation.</title>
        <authorList>
            <consortium name="The Broad Institute Genomics Platform"/>
            <consortium name="The Broad Institute Genome Sequencing Center for Infectious Disease"/>
            <person name="Wu L."/>
            <person name="Ma J."/>
        </authorList>
    </citation>
    <scope>NUCLEOTIDE SEQUENCE [LARGE SCALE GENOMIC DNA]</scope>
    <source>
        <strain evidence="5">JCM 18303</strain>
    </source>
</reference>
<dbReference type="Proteomes" id="UP001428817">
    <property type="component" value="Unassembled WGS sequence"/>
</dbReference>
<evidence type="ECO:0000256" key="2">
    <source>
        <dbReference type="SAM" id="MobiDB-lite"/>
    </source>
</evidence>
<dbReference type="PANTHER" id="PTHR47245">
    <property type="entry name" value="PEPTIDYLPROLYL ISOMERASE"/>
    <property type="match status" value="1"/>
</dbReference>
<dbReference type="InterPro" id="IPR050245">
    <property type="entry name" value="PrsA_foldase"/>
</dbReference>
<dbReference type="Pfam" id="PF13145">
    <property type="entry name" value="Rotamase_2"/>
    <property type="match status" value="1"/>
</dbReference>
<feature type="domain" description="PpiC" evidence="3">
    <location>
        <begin position="161"/>
        <end position="251"/>
    </location>
</feature>
<proteinExistence type="predicted"/>
<keyword evidence="1" id="KW-0413">Isomerase</keyword>
<sequence>MLAVRAATGLPADAALRVAGVTVSKTELRQRIRVLGALYGLRAPADPGLTDQFNRAAARAVALRIVIDKAIAERRLTISPERSGQLLADFVARGVNPPGQAGFLALLRDVGASEAEVVAELNRREGTRELLGQVTAPVAAPLTDAELHAYYRDHQAELVWPERRHLRNIVVATQEQAAALHTDLGRGADFAALARQSSLDRRTRDAGGDLGTLRADQLDEAYRGPAFAAAPGAVFGPVQTSEGWNLGQVLEVSPPAPVGFDEARGRLGEWLRQRRVEQAWQEWQDRQLAGADASYADEYRPNPAGPAESAGLPQ</sequence>
<keyword evidence="5" id="KW-1185">Reference proteome</keyword>
<accession>A0ABP9QGP4</accession>
<dbReference type="InterPro" id="IPR046357">
    <property type="entry name" value="PPIase_dom_sf"/>
</dbReference>
<dbReference type="PROSITE" id="PS01096">
    <property type="entry name" value="PPIC_PPIASE_1"/>
    <property type="match status" value="1"/>
</dbReference>
<dbReference type="InterPro" id="IPR000297">
    <property type="entry name" value="PPIase_PpiC"/>
</dbReference>
<evidence type="ECO:0000313" key="5">
    <source>
        <dbReference type="Proteomes" id="UP001428817"/>
    </source>
</evidence>
<dbReference type="SUPFAM" id="SSF54534">
    <property type="entry name" value="FKBP-like"/>
    <property type="match status" value="1"/>
</dbReference>
<keyword evidence="1" id="KW-0697">Rotamase</keyword>
<dbReference type="PROSITE" id="PS50198">
    <property type="entry name" value="PPIC_PPIASE_2"/>
    <property type="match status" value="1"/>
</dbReference>
<dbReference type="InterPro" id="IPR023058">
    <property type="entry name" value="PPIase_PpiC_CS"/>
</dbReference>
<dbReference type="EMBL" id="BAABJP010000024">
    <property type="protein sequence ID" value="GAA5161635.1"/>
    <property type="molecule type" value="Genomic_DNA"/>
</dbReference>
<gene>
    <name evidence="4" type="ORF">GCM10023321_46190</name>
</gene>
<comment type="caution">
    <text evidence="4">The sequence shown here is derived from an EMBL/GenBank/DDBJ whole genome shotgun (WGS) entry which is preliminary data.</text>
</comment>
<organism evidence="4 5">
    <name type="scientific">Pseudonocardia eucalypti</name>
    <dbReference type="NCBI Taxonomy" id="648755"/>
    <lineage>
        <taxon>Bacteria</taxon>
        <taxon>Bacillati</taxon>
        <taxon>Actinomycetota</taxon>
        <taxon>Actinomycetes</taxon>
        <taxon>Pseudonocardiales</taxon>
        <taxon>Pseudonocardiaceae</taxon>
        <taxon>Pseudonocardia</taxon>
    </lineage>
</organism>